<evidence type="ECO:0000256" key="7">
    <source>
        <dbReference type="SAM" id="MobiDB-lite"/>
    </source>
</evidence>
<protein>
    <submittedName>
        <fullName evidence="10">Multidrug-efflux MFS permease</fullName>
    </submittedName>
</protein>
<evidence type="ECO:0000256" key="6">
    <source>
        <dbReference type="ARBA" id="ARBA00023136"/>
    </source>
</evidence>
<dbReference type="PANTHER" id="PTHR23517">
    <property type="entry name" value="RESISTANCE PROTEIN MDTM, PUTATIVE-RELATED-RELATED"/>
    <property type="match status" value="1"/>
</dbReference>
<sequence>MTTSRTETASIPVTGPGASSDANAASPARRESAAGLLVYALTLLVLVASGAAPSPLYPVYQEEWTLPPVVLTLVFAVYVAGLLATLLTAGRLSDHIGRRPVILGALVVSVAAMLVFAFAHDGLALVVARILQGLAIGLATGALGAGMIDHQPSRRSGLAAFLNGVVPPVALTVGALGSGFLVAYGPAPEETVFVVLAALMVAAGVAVAFVPERQPRRAGALRSLVPSVAVPRAARSVFTAVVGGMIASWALGGMFLAFIGSVLGTTFGLHSAALTGTAIALFTGTGAITGIVIRTRDARRSLIVGVVALVLGPIGLVAAIWTASLPLFAIAAVIGGVGFGAGFQAGLRLVLAEAPVDQRASLLSSVYVASYLAFGVPSIVAGVFVEADGLPIVLTVYGAFVAASALVALVLQLTGRRTRRAERIADALDAASAS</sequence>
<dbReference type="AlphaFoldDB" id="A5CTF1"/>
<reference evidence="10 11" key="1">
    <citation type="journal article" date="2008" name="J. Bacteriol.">
        <title>The genome sequence of the tomato-pathogenic actinomycete Clavibacter michiganensis subsp. michiganensis NCPPB382 reveals a large island involved in pathogenicity.</title>
        <authorList>
            <person name="Gartemann K.H."/>
            <person name="Abt B."/>
            <person name="Bekel T."/>
            <person name="Burger A."/>
            <person name="Engemann J."/>
            <person name="Flugel M."/>
            <person name="Gaigalat L."/>
            <person name="Goesmann A."/>
            <person name="Grafen I."/>
            <person name="Kalinowski J."/>
            <person name="Kaup O."/>
            <person name="Kirchner O."/>
            <person name="Krause L."/>
            <person name="Linke B."/>
            <person name="McHardy A."/>
            <person name="Meyer F."/>
            <person name="Pohle S."/>
            <person name="Ruckert C."/>
            <person name="Schneiker S."/>
            <person name="Zellermann E.M."/>
            <person name="Puhler A."/>
            <person name="Eichenlaub R."/>
            <person name="Kaiser O."/>
            <person name="Bartels D."/>
        </authorList>
    </citation>
    <scope>NUCLEOTIDE SEQUENCE [LARGE SCALE GENOMIC DNA]</scope>
    <source>
        <strain evidence="10 11">NCPPB 382</strain>
    </source>
</reference>
<dbReference type="GO" id="GO:0022857">
    <property type="term" value="F:transmembrane transporter activity"/>
    <property type="evidence" value="ECO:0007669"/>
    <property type="project" value="InterPro"/>
</dbReference>
<comment type="subcellular location">
    <subcellularLocation>
        <location evidence="1">Cell membrane</location>
        <topology evidence="1">Multi-pass membrane protein</topology>
    </subcellularLocation>
</comment>
<dbReference type="OrthoDB" id="3177957at2"/>
<keyword evidence="5 8" id="KW-1133">Transmembrane helix</keyword>
<dbReference type="Pfam" id="PF07690">
    <property type="entry name" value="MFS_1"/>
    <property type="match status" value="1"/>
</dbReference>
<dbReference type="HOGENOM" id="CLU_038683_0_1_11"/>
<dbReference type="RefSeq" id="WP_012038995.1">
    <property type="nucleotide sequence ID" value="NC_009480.1"/>
</dbReference>
<evidence type="ECO:0000256" key="1">
    <source>
        <dbReference type="ARBA" id="ARBA00004651"/>
    </source>
</evidence>
<keyword evidence="2" id="KW-0813">Transport</keyword>
<feature type="transmembrane region" description="Helical" evidence="8">
    <location>
        <begin position="36"/>
        <end position="57"/>
    </location>
</feature>
<dbReference type="PROSITE" id="PS00216">
    <property type="entry name" value="SUGAR_TRANSPORT_1"/>
    <property type="match status" value="1"/>
</dbReference>
<name>A5CTF1_CLAM3</name>
<evidence type="ECO:0000256" key="5">
    <source>
        <dbReference type="ARBA" id="ARBA00022989"/>
    </source>
</evidence>
<dbReference type="Proteomes" id="UP000001564">
    <property type="component" value="Chromosome"/>
</dbReference>
<feature type="domain" description="Major facilitator superfamily (MFS) profile" evidence="9">
    <location>
        <begin position="28"/>
        <end position="416"/>
    </location>
</feature>
<keyword evidence="4 8" id="KW-0812">Transmembrane</keyword>
<evidence type="ECO:0000256" key="3">
    <source>
        <dbReference type="ARBA" id="ARBA00022475"/>
    </source>
</evidence>
<dbReference type="PANTHER" id="PTHR23517:SF13">
    <property type="entry name" value="MAJOR FACILITATOR SUPERFAMILY MFS_1"/>
    <property type="match status" value="1"/>
</dbReference>
<evidence type="ECO:0000313" key="11">
    <source>
        <dbReference type="Proteomes" id="UP000001564"/>
    </source>
</evidence>
<dbReference type="eggNOG" id="COG0477">
    <property type="taxonomic scope" value="Bacteria"/>
</dbReference>
<evidence type="ECO:0000256" key="4">
    <source>
        <dbReference type="ARBA" id="ARBA00022692"/>
    </source>
</evidence>
<feature type="region of interest" description="Disordered" evidence="7">
    <location>
        <begin position="1"/>
        <end position="25"/>
    </location>
</feature>
<feature type="transmembrane region" description="Helical" evidence="8">
    <location>
        <begin position="272"/>
        <end position="293"/>
    </location>
</feature>
<dbReference type="GO" id="GO:0005886">
    <property type="term" value="C:plasma membrane"/>
    <property type="evidence" value="ECO:0007669"/>
    <property type="project" value="UniProtKB-SubCell"/>
</dbReference>
<feature type="transmembrane region" description="Helical" evidence="8">
    <location>
        <begin position="101"/>
        <end position="120"/>
    </location>
</feature>
<keyword evidence="6 8" id="KW-0472">Membrane</keyword>
<dbReference type="SUPFAM" id="SSF103473">
    <property type="entry name" value="MFS general substrate transporter"/>
    <property type="match status" value="1"/>
</dbReference>
<dbReference type="InterPro" id="IPR011701">
    <property type="entry name" value="MFS"/>
</dbReference>
<feature type="transmembrane region" description="Helical" evidence="8">
    <location>
        <begin position="327"/>
        <end position="350"/>
    </location>
</feature>
<feature type="transmembrane region" description="Helical" evidence="8">
    <location>
        <begin position="160"/>
        <end position="185"/>
    </location>
</feature>
<dbReference type="InterPro" id="IPR036259">
    <property type="entry name" value="MFS_trans_sf"/>
</dbReference>
<feature type="transmembrane region" description="Helical" evidence="8">
    <location>
        <begin position="302"/>
        <end position="321"/>
    </location>
</feature>
<feature type="compositionally biased region" description="Polar residues" evidence="7">
    <location>
        <begin position="1"/>
        <end position="11"/>
    </location>
</feature>
<evidence type="ECO:0000256" key="8">
    <source>
        <dbReference type="SAM" id="Phobius"/>
    </source>
</evidence>
<feature type="transmembrane region" description="Helical" evidence="8">
    <location>
        <begin position="362"/>
        <end position="384"/>
    </location>
</feature>
<evidence type="ECO:0000259" key="9">
    <source>
        <dbReference type="PROSITE" id="PS50850"/>
    </source>
</evidence>
<feature type="transmembrane region" description="Helical" evidence="8">
    <location>
        <begin position="191"/>
        <end position="210"/>
    </location>
</feature>
<feature type="transmembrane region" description="Helical" evidence="8">
    <location>
        <begin position="237"/>
        <end position="260"/>
    </location>
</feature>
<keyword evidence="3" id="KW-1003">Cell membrane</keyword>
<dbReference type="Gene3D" id="1.20.1250.20">
    <property type="entry name" value="MFS general substrate transporter like domains"/>
    <property type="match status" value="1"/>
</dbReference>
<feature type="transmembrane region" description="Helical" evidence="8">
    <location>
        <begin position="69"/>
        <end position="89"/>
    </location>
</feature>
<dbReference type="EMBL" id="AM711867">
    <property type="protein sequence ID" value="CAN02378.1"/>
    <property type="molecule type" value="Genomic_DNA"/>
</dbReference>
<dbReference type="KEGG" id="cmi:CMM_2305"/>
<proteinExistence type="predicted"/>
<keyword evidence="11" id="KW-1185">Reference proteome</keyword>
<dbReference type="InterPro" id="IPR005829">
    <property type="entry name" value="Sugar_transporter_CS"/>
</dbReference>
<dbReference type="PROSITE" id="PS50850">
    <property type="entry name" value="MFS"/>
    <property type="match status" value="1"/>
</dbReference>
<evidence type="ECO:0000256" key="2">
    <source>
        <dbReference type="ARBA" id="ARBA00022448"/>
    </source>
</evidence>
<dbReference type="InterPro" id="IPR050171">
    <property type="entry name" value="MFS_Transporters"/>
</dbReference>
<accession>A5CTF1</accession>
<dbReference type="InterPro" id="IPR020846">
    <property type="entry name" value="MFS_dom"/>
</dbReference>
<feature type="transmembrane region" description="Helical" evidence="8">
    <location>
        <begin position="126"/>
        <end position="148"/>
    </location>
</feature>
<gene>
    <name evidence="10" type="ordered locus">CMM_2305</name>
</gene>
<feature type="transmembrane region" description="Helical" evidence="8">
    <location>
        <begin position="390"/>
        <end position="411"/>
    </location>
</feature>
<evidence type="ECO:0000313" key="10">
    <source>
        <dbReference type="EMBL" id="CAN02378.1"/>
    </source>
</evidence>
<organism evidence="10 11">
    <name type="scientific">Clavibacter michiganensis subsp. michiganensis (strain NCPPB 382)</name>
    <dbReference type="NCBI Taxonomy" id="443906"/>
    <lineage>
        <taxon>Bacteria</taxon>
        <taxon>Bacillati</taxon>
        <taxon>Actinomycetota</taxon>
        <taxon>Actinomycetes</taxon>
        <taxon>Micrococcales</taxon>
        <taxon>Microbacteriaceae</taxon>
        <taxon>Clavibacter</taxon>
    </lineage>
</organism>